<dbReference type="AlphaFoldDB" id="A0AAW0BZL0"/>
<evidence type="ECO:0000256" key="1">
    <source>
        <dbReference type="SAM" id="MobiDB-lite"/>
    </source>
</evidence>
<feature type="region of interest" description="Disordered" evidence="1">
    <location>
        <begin position="1"/>
        <end position="22"/>
    </location>
</feature>
<protein>
    <recommendedName>
        <fullName evidence="4">TLDc domain-containing protein</fullName>
    </recommendedName>
</protein>
<evidence type="ECO:0008006" key="4">
    <source>
        <dbReference type="Google" id="ProtNLM"/>
    </source>
</evidence>
<sequence length="693" mass="75810">MQVALSTCGPIPEPTMRPEDLHSPSSRRLVAAAVRLLGALSRKDMNLHVLKALQNMEAAAFFINWMLQGNHDFPLSWKAFADVFHPVAAKEGLTCEIDPNLPPVTRMRQALFLALAVSPLLLLCDITPMSNNLARLDMLRAWYHYGSDRPPVLRRTEGLLWKQLFAVARGTLSAIDALKLFVRDAASVVPLAGNEGNFFSPGVGTKANMPIGLTYLSSYASRRFVALTVAGALQSSPGSSTRTKNVTVSSTASRSLGSPDGDLLDVSSILTPDLWDTDDVDKTVPVRTRFRSSVIWPSSSSESAQSPSTAVESDEEWAEYSTARTTPVSPSSPANTMSVCKEFHAENFRVPPIFESQRRHTGVGSEAFLRSCRRKTPPVAVTLGSKREICFPVIFSTTWRKVRLRGSPYFLVSPDGRSSTYWPSFYDLDLFQRFIARSNLYQRTNGNEEHFTRLSCYRSADEAADKIISSLSGSPVLHVDVYTHRQYGALEATAKVASMLAQRIVVVRGTGTDLDVQSGLEIGLTRLGSIRSNRPLIDASLVVGNIPVKETIVQGSLHDFLGHVRSGNRGKILGFPCIPHPSAIHATLSLSTDQYALRHFSRSSAESGCPCTPQGMYWHAVATSDMSFIHDTTPFGFNIEYKVECGAVLVFVGIDARELDSAACTATFRAEEGSGFDYTPDVLGLLLHAGDRL</sequence>
<feature type="region of interest" description="Disordered" evidence="1">
    <location>
        <begin position="234"/>
        <end position="256"/>
    </location>
</feature>
<dbReference type="Proteomes" id="UP001383192">
    <property type="component" value="Unassembled WGS sequence"/>
</dbReference>
<evidence type="ECO:0000313" key="2">
    <source>
        <dbReference type="EMBL" id="KAK7032060.1"/>
    </source>
</evidence>
<evidence type="ECO:0000313" key="3">
    <source>
        <dbReference type="Proteomes" id="UP001383192"/>
    </source>
</evidence>
<reference evidence="2 3" key="1">
    <citation type="submission" date="2024-01" db="EMBL/GenBank/DDBJ databases">
        <title>A draft genome for a cacao thread blight-causing isolate of Paramarasmius palmivorus.</title>
        <authorList>
            <person name="Baruah I.K."/>
            <person name="Bukari Y."/>
            <person name="Amoako-Attah I."/>
            <person name="Meinhardt L.W."/>
            <person name="Bailey B.A."/>
            <person name="Cohen S.P."/>
        </authorList>
    </citation>
    <scope>NUCLEOTIDE SEQUENCE [LARGE SCALE GENOMIC DNA]</scope>
    <source>
        <strain evidence="2 3">GH-12</strain>
    </source>
</reference>
<name>A0AAW0BZL0_9AGAR</name>
<keyword evidence="3" id="KW-1185">Reference proteome</keyword>
<dbReference type="EMBL" id="JAYKXP010000068">
    <property type="protein sequence ID" value="KAK7032060.1"/>
    <property type="molecule type" value="Genomic_DNA"/>
</dbReference>
<proteinExistence type="predicted"/>
<gene>
    <name evidence="2" type="ORF">VNI00_013429</name>
</gene>
<organism evidence="2 3">
    <name type="scientific">Paramarasmius palmivorus</name>
    <dbReference type="NCBI Taxonomy" id="297713"/>
    <lineage>
        <taxon>Eukaryota</taxon>
        <taxon>Fungi</taxon>
        <taxon>Dikarya</taxon>
        <taxon>Basidiomycota</taxon>
        <taxon>Agaricomycotina</taxon>
        <taxon>Agaricomycetes</taxon>
        <taxon>Agaricomycetidae</taxon>
        <taxon>Agaricales</taxon>
        <taxon>Marasmiineae</taxon>
        <taxon>Marasmiaceae</taxon>
        <taxon>Paramarasmius</taxon>
    </lineage>
</organism>
<comment type="caution">
    <text evidence="2">The sequence shown here is derived from an EMBL/GenBank/DDBJ whole genome shotgun (WGS) entry which is preliminary data.</text>
</comment>
<accession>A0AAW0BZL0</accession>
<feature type="compositionally biased region" description="Low complexity" evidence="1">
    <location>
        <begin position="297"/>
        <end position="308"/>
    </location>
</feature>
<feature type="region of interest" description="Disordered" evidence="1">
    <location>
        <begin position="297"/>
        <end position="316"/>
    </location>
</feature>